<reference evidence="3" key="1">
    <citation type="submission" date="2021-06" db="EMBL/GenBank/DDBJ databases">
        <authorList>
            <person name="Hodson N. C."/>
            <person name="Mongue J. A."/>
            <person name="Jaron S. K."/>
        </authorList>
    </citation>
    <scope>NUCLEOTIDE SEQUENCE</scope>
</reference>
<protein>
    <submittedName>
        <fullName evidence="3">Uncharacterized protein</fullName>
    </submittedName>
</protein>
<keyword evidence="2" id="KW-0732">Signal</keyword>
<feature type="signal peptide" evidence="2">
    <location>
        <begin position="1"/>
        <end position="26"/>
    </location>
</feature>
<dbReference type="AlphaFoldDB" id="A0A8J2J235"/>
<comment type="caution">
    <text evidence="3">The sequence shown here is derived from an EMBL/GenBank/DDBJ whole genome shotgun (WGS) entry which is preliminary data.</text>
</comment>
<evidence type="ECO:0000256" key="1">
    <source>
        <dbReference type="SAM" id="MobiDB-lite"/>
    </source>
</evidence>
<organism evidence="3 4">
    <name type="scientific">Allacma fusca</name>
    <dbReference type="NCBI Taxonomy" id="39272"/>
    <lineage>
        <taxon>Eukaryota</taxon>
        <taxon>Metazoa</taxon>
        <taxon>Ecdysozoa</taxon>
        <taxon>Arthropoda</taxon>
        <taxon>Hexapoda</taxon>
        <taxon>Collembola</taxon>
        <taxon>Symphypleona</taxon>
        <taxon>Sminthuridae</taxon>
        <taxon>Allacma</taxon>
    </lineage>
</organism>
<evidence type="ECO:0000313" key="4">
    <source>
        <dbReference type="Proteomes" id="UP000708208"/>
    </source>
</evidence>
<gene>
    <name evidence="3" type="ORF">AFUS01_LOCUS369</name>
</gene>
<feature type="chain" id="PRO_5035259299" evidence="2">
    <location>
        <begin position="27"/>
        <end position="420"/>
    </location>
</feature>
<name>A0A8J2J235_9HEXA</name>
<evidence type="ECO:0000313" key="3">
    <source>
        <dbReference type="EMBL" id="CAG7639740.1"/>
    </source>
</evidence>
<feature type="region of interest" description="Disordered" evidence="1">
    <location>
        <begin position="344"/>
        <end position="363"/>
    </location>
</feature>
<evidence type="ECO:0000256" key="2">
    <source>
        <dbReference type="SAM" id="SignalP"/>
    </source>
</evidence>
<keyword evidence="4" id="KW-1185">Reference proteome</keyword>
<proteinExistence type="predicted"/>
<sequence>MITRNTLAPHCILAMILLLCQEHASAFPQTILDTKTDPALKDNLLVPPDSYEAQLNTNMHKKKEEMYLQTLKQLIPAMESLREEIVSKLSTDAGIDEESEVADLKMFLIENQLRGSQNTVRKFIQIQEQIINVTEANHQLLERMNTLYSNHSQQPDFSITSKHLEDISTLKDFLKQKPYPTEKILALINSQSTETGRIVLIWKLLQSMEISKDTLNDSQVLILIGAEINRIESSYLDLSLLPEIVRDIFTQENRILKSAKTGRDLILRDGKAVTISDHHASTRSWNFVPIPGKSLFLIKNTESNLVLGLARKDKVPEDDTLFYETLETTPSNVRVLPAQHNLFRIPQDPDSKEDPELEISTKSPESVIENSDYHWNIVTALGTSPGKIYLKFVNAAYGQVLDANSHGDVYPHKSNGEPHI</sequence>
<dbReference type="EMBL" id="CAJVCH010001593">
    <property type="protein sequence ID" value="CAG7639740.1"/>
    <property type="molecule type" value="Genomic_DNA"/>
</dbReference>
<dbReference type="Proteomes" id="UP000708208">
    <property type="component" value="Unassembled WGS sequence"/>
</dbReference>
<accession>A0A8J2J235</accession>